<dbReference type="GO" id="GO:0009244">
    <property type="term" value="P:lipopolysaccharide core region biosynthetic process"/>
    <property type="evidence" value="ECO:0007669"/>
    <property type="project" value="TreeGrafter"/>
</dbReference>
<dbReference type="SUPFAM" id="SSF53649">
    <property type="entry name" value="Alkaline phosphatase-like"/>
    <property type="match status" value="1"/>
</dbReference>
<feature type="transmembrane region" description="Helical" evidence="8">
    <location>
        <begin position="89"/>
        <end position="108"/>
    </location>
</feature>
<evidence type="ECO:0000256" key="6">
    <source>
        <dbReference type="ARBA" id="ARBA00022989"/>
    </source>
</evidence>
<reference evidence="11" key="1">
    <citation type="submission" date="2021-02" db="EMBL/GenBank/DDBJ databases">
        <authorList>
            <person name="Han P."/>
        </authorList>
    </citation>
    <scope>NUCLEOTIDE SEQUENCE</scope>
    <source>
        <strain evidence="11">Candidatus Nitrotoga sp. ZN8</strain>
    </source>
</reference>
<dbReference type="GO" id="GO:0016776">
    <property type="term" value="F:phosphotransferase activity, phosphate group as acceptor"/>
    <property type="evidence" value="ECO:0007669"/>
    <property type="project" value="TreeGrafter"/>
</dbReference>
<comment type="subcellular location">
    <subcellularLocation>
        <location evidence="1">Cell inner membrane</location>
        <topology evidence="1">Multi-pass membrane protein</topology>
    </subcellularLocation>
</comment>
<dbReference type="EMBL" id="CAJNBL010000028">
    <property type="protein sequence ID" value="CAE6724832.1"/>
    <property type="molecule type" value="Genomic_DNA"/>
</dbReference>
<proteinExistence type="predicted"/>
<dbReference type="InterPro" id="IPR017850">
    <property type="entry name" value="Alkaline_phosphatase_core_sf"/>
</dbReference>
<comment type="caution">
    <text evidence="11">The sequence shown here is derived from an EMBL/GenBank/DDBJ whole genome shotgun (WGS) entry which is preliminary data.</text>
</comment>
<dbReference type="InterPro" id="IPR058130">
    <property type="entry name" value="PEA_transf_C"/>
</dbReference>
<dbReference type="Proteomes" id="UP000675882">
    <property type="component" value="Unassembled WGS sequence"/>
</dbReference>
<keyword evidence="7 8" id="KW-0472">Membrane</keyword>
<dbReference type="InterPro" id="IPR040423">
    <property type="entry name" value="PEA_transferase"/>
</dbReference>
<name>A0A916F9B5_9PROT</name>
<organism evidence="11 12">
    <name type="scientific">Candidatus Nitrotoga fabula</name>
    <dbReference type="NCBI Taxonomy" id="2182327"/>
    <lineage>
        <taxon>Bacteria</taxon>
        <taxon>Pseudomonadati</taxon>
        <taxon>Pseudomonadota</taxon>
        <taxon>Betaproteobacteria</taxon>
        <taxon>Nitrosomonadales</taxon>
        <taxon>Gallionellaceae</taxon>
        <taxon>Candidatus Nitrotoga</taxon>
    </lineage>
</organism>
<dbReference type="CDD" id="cd16017">
    <property type="entry name" value="LptA"/>
    <property type="match status" value="1"/>
</dbReference>
<keyword evidence="12" id="KW-1185">Reference proteome</keyword>
<dbReference type="PANTHER" id="PTHR30443:SF0">
    <property type="entry name" value="PHOSPHOETHANOLAMINE TRANSFERASE EPTA"/>
    <property type="match status" value="1"/>
</dbReference>
<feature type="transmembrane region" description="Helical" evidence="8">
    <location>
        <begin position="136"/>
        <end position="154"/>
    </location>
</feature>
<evidence type="ECO:0000256" key="5">
    <source>
        <dbReference type="ARBA" id="ARBA00022692"/>
    </source>
</evidence>
<evidence type="ECO:0000259" key="9">
    <source>
        <dbReference type="Pfam" id="PF00884"/>
    </source>
</evidence>
<feature type="domain" description="Sulfatase N-terminal" evidence="9">
    <location>
        <begin position="246"/>
        <end position="532"/>
    </location>
</feature>
<gene>
    <name evidence="11" type="ORF">NTGZN8_340028</name>
</gene>
<feature type="domain" description="Phosphoethanolamine transferase N-terminal" evidence="10">
    <location>
        <begin position="71"/>
        <end position="217"/>
    </location>
</feature>
<dbReference type="Gene3D" id="3.40.720.10">
    <property type="entry name" value="Alkaline Phosphatase, subunit A"/>
    <property type="match status" value="1"/>
</dbReference>
<evidence type="ECO:0000256" key="1">
    <source>
        <dbReference type="ARBA" id="ARBA00004429"/>
    </source>
</evidence>
<feature type="transmembrane region" description="Helical" evidence="8">
    <location>
        <begin position="166"/>
        <end position="188"/>
    </location>
</feature>
<dbReference type="PANTHER" id="PTHR30443">
    <property type="entry name" value="INNER MEMBRANE PROTEIN"/>
    <property type="match status" value="1"/>
</dbReference>
<keyword evidence="6 8" id="KW-1133">Transmembrane helix</keyword>
<dbReference type="InterPro" id="IPR012549">
    <property type="entry name" value="EptA-like_N"/>
</dbReference>
<sequence length="550" mass="61707">MNPVISSVMSIRQWVSKSANLPKIKVRPELLAVVLSLYFTFFCNDELWSRLLKSQAGNMGLFFWTVCGIVVFLQIATITLLMWGKSSRYVAVFLVGCTVFASYFSRHYGVQFDASMMQNVFATNVPEANELLTVSAGWHALKLGLLPIIGLLFFEIQETSLRKEFYFKAGIALICLALAVMLIFSQFKNFSSTMRNHKDIRYQILPISVLVSSVTALAGNTKNQIMERKEIDPGASRKPASGRKPKTVVVVVGETVRAANWGLSGYARQTTPELSGLPVINFPYVTTCGTNTETSVPCMFSPYGRNQYDEDKIRSTESVLHLLHRLNVDVTWIDNQSGCKGVCADLKTIEAKALGDQSFCKDTANCLDEVLVQGLMKTFGKGEKDQLIVLHQLGSHGPAYYERYPKEFEKFKPACRSSDLGNCKNSEIVNAYDNSIGYTDHVLSRMIHELEGVKDRDTFFIYLSDHGESLGENNLYLHGIPYVIAPLFQTRAPMFFWHSDHFPVNHACLSNKAKKPAHHDNLYHSLLGLFDVTSRTYVRSYDLLAECHAG</sequence>
<dbReference type="Pfam" id="PF08019">
    <property type="entry name" value="EptA_B_N"/>
    <property type="match status" value="1"/>
</dbReference>
<evidence type="ECO:0000259" key="10">
    <source>
        <dbReference type="Pfam" id="PF08019"/>
    </source>
</evidence>
<evidence type="ECO:0000256" key="8">
    <source>
        <dbReference type="SAM" id="Phobius"/>
    </source>
</evidence>
<dbReference type="InterPro" id="IPR000917">
    <property type="entry name" value="Sulfatase_N"/>
</dbReference>
<dbReference type="Pfam" id="PF00884">
    <property type="entry name" value="Sulfatase"/>
    <property type="match status" value="1"/>
</dbReference>
<protein>
    <submittedName>
        <fullName evidence="11">Sulfatase</fullName>
    </submittedName>
</protein>
<evidence type="ECO:0000313" key="11">
    <source>
        <dbReference type="EMBL" id="CAE6724832.1"/>
    </source>
</evidence>
<dbReference type="NCBIfam" id="NF028537">
    <property type="entry name" value="P_eth_NH2_trans"/>
    <property type="match status" value="1"/>
</dbReference>
<evidence type="ECO:0000256" key="4">
    <source>
        <dbReference type="ARBA" id="ARBA00022679"/>
    </source>
</evidence>
<evidence type="ECO:0000256" key="3">
    <source>
        <dbReference type="ARBA" id="ARBA00022519"/>
    </source>
</evidence>
<feature type="transmembrane region" description="Helical" evidence="8">
    <location>
        <begin position="30"/>
        <end position="49"/>
    </location>
</feature>
<accession>A0A916F9B5</accession>
<keyword evidence="2" id="KW-1003">Cell membrane</keyword>
<evidence type="ECO:0000256" key="7">
    <source>
        <dbReference type="ARBA" id="ARBA00023136"/>
    </source>
</evidence>
<dbReference type="AlphaFoldDB" id="A0A916F9B5"/>
<keyword evidence="4" id="KW-0808">Transferase</keyword>
<evidence type="ECO:0000256" key="2">
    <source>
        <dbReference type="ARBA" id="ARBA00022475"/>
    </source>
</evidence>
<evidence type="ECO:0000313" key="12">
    <source>
        <dbReference type="Proteomes" id="UP000675882"/>
    </source>
</evidence>
<keyword evidence="3" id="KW-0997">Cell inner membrane</keyword>
<dbReference type="GO" id="GO:0005886">
    <property type="term" value="C:plasma membrane"/>
    <property type="evidence" value="ECO:0007669"/>
    <property type="project" value="UniProtKB-SubCell"/>
</dbReference>
<feature type="transmembrane region" description="Helical" evidence="8">
    <location>
        <begin position="61"/>
        <end position="82"/>
    </location>
</feature>
<keyword evidence="5 8" id="KW-0812">Transmembrane</keyword>
<dbReference type="RefSeq" id="WP_213036286.1">
    <property type="nucleotide sequence ID" value="NZ_CAJNBL010000028.1"/>
</dbReference>